<name>A0ACB7UGH2_DIOAL</name>
<dbReference type="Proteomes" id="UP000827976">
    <property type="component" value="Chromosome 16"/>
</dbReference>
<keyword evidence="2" id="KW-1185">Reference proteome</keyword>
<evidence type="ECO:0000313" key="2">
    <source>
        <dbReference type="Proteomes" id="UP000827976"/>
    </source>
</evidence>
<proteinExistence type="predicted"/>
<comment type="caution">
    <text evidence="1">The sequence shown here is derived from an EMBL/GenBank/DDBJ whole genome shotgun (WGS) entry which is preliminary data.</text>
</comment>
<reference evidence="2" key="1">
    <citation type="journal article" date="2022" name="Nat. Commun.">
        <title>Chromosome evolution and the genetic basis of agronomically important traits in greater yam.</title>
        <authorList>
            <person name="Bredeson J.V."/>
            <person name="Lyons J.B."/>
            <person name="Oniyinde I.O."/>
            <person name="Okereke N.R."/>
            <person name="Kolade O."/>
            <person name="Nnabue I."/>
            <person name="Nwadili C.O."/>
            <person name="Hribova E."/>
            <person name="Parker M."/>
            <person name="Nwogha J."/>
            <person name="Shu S."/>
            <person name="Carlson J."/>
            <person name="Kariba R."/>
            <person name="Muthemba S."/>
            <person name="Knop K."/>
            <person name="Barton G.J."/>
            <person name="Sherwood A.V."/>
            <person name="Lopez-Montes A."/>
            <person name="Asiedu R."/>
            <person name="Jamnadass R."/>
            <person name="Muchugi A."/>
            <person name="Goodstein D."/>
            <person name="Egesi C.N."/>
            <person name="Featherston J."/>
            <person name="Asfaw A."/>
            <person name="Simpson G.G."/>
            <person name="Dolezel J."/>
            <person name="Hendre P.S."/>
            <person name="Van Deynze A."/>
            <person name="Kumar P.L."/>
            <person name="Obidiegwu J.E."/>
            <person name="Bhattacharjee R."/>
            <person name="Rokhsar D.S."/>
        </authorList>
    </citation>
    <scope>NUCLEOTIDE SEQUENCE [LARGE SCALE GENOMIC DNA]</scope>
    <source>
        <strain evidence="2">cv. TDa95/00328</strain>
    </source>
</reference>
<dbReference type="EMBL" id="CM037026">
    <property type="protein sequence ID" value="KAH7659368.1"/>
    <property type="molecule type" value="Genomic_DNA"/>
</dbReference>
<protein>
    <submittedName>
        <fullName evidence="1">Uncharacterized protein</fullName>
    </submittedName>
</protein>
<accession>A0ACB7UGH2</accession>
<gene>
    <name evidence="1" type="ORF">IHE45_16G027000</name>
</gene>
<sequence>MNTSKTLETETLIQWRLDLIELIYIYIKRERERERERGMEEPRGEGRGEGWWWWAAASSAQLVAGIAAYRRGSGEGAVMPFKAFSIATLFVSAGATAVAGTLQASGIHTGPSNGQNYQVIVFEQPSSSSSSINGYCQRTYLILSWLEFSQ</sequence>
<evidence type="ECO:0000313" key="1">
    <source>
        <dbReference type="EMBL" id="KAH7659368.1"/>
    </source>
</evidence>
<organism evidence="1 2">
    <name type="scientific">Dioscorea alata</name>
    <name type="common">Purple yam</name>
    <dbReference type="NCBI Taxonomy" id="55571"/>
    <lineage>
        <taxon>Eukaryota</taxon>
        <taxon>Viridiplantae</taxon>
        <taxon>Streptophyta</taxon>
        <taxon>Embryophyta</taxon>
        <taxon>Tracheophyta</taxon>
        <taxon>Spermatophyta</taxon>
        <taxon>Magnoliopsida</taxon>
        <taxon>Liliopsida</taxon>
        <taxon>Dioscoreales</taxon>
        <taxon>Dioscoreaceae</taxon>
        <taxon>Dioscorea</taxon>
    </lineage>
</organism>